<dbReference type="PANTHER" id="PTHR48097:SF9">
    <property type="entry name" value="L-THREONINE ALDOLASE"/>
    <property type="match status" value="1"/>
</dbReference>
<evidence type="ECO:0000259" key="6">
    <source>
        <dbReference type="Pfam" id="PF01212"/>
    </source>
</evidence>
<accession>A0A9P6QDX2</accession>
<evidence type="ECO:0000256" key="3">
    <source>
        <dbReference type="ARBA" id="ARBA00022898"/>
    </source>
</evidence>
<feature type="compositionally biased region" description="Low complexity" evidence="5">
    <location>
        <begin position="693"/>
        <end position="708"/>
    </location>
</feature>
<dbReference type="Gene3D" id="3.40.640.10">
    <property type="entry name" value="Type I PLP-dependent aspartate aminotransferase-like (Major domain)"/>
    <property type="match status" value="1"/>
</dbReference>
<feature type="region of interest" description="Disordered" evidence="5">
    <location>
        <begin position="802"/>
        <end position="843"/>
    </location>
</feature>
<comment type="caution">
    <text evidence="7">The sequence shown here is derived from an EMBL/GenBank/DDBJ whole genome shotgun (WGS) entry which is preliminary data.</text>
</comment>
<feature type="compositionally biased region" description="Basic and acidic residues" evidence="5">
    <location>
        <begin position="1"/>
        <end position="10"/>
    </location>
</feature>
<dbReference type="CDD" id="cd06502">
    <property type="entry name" value="TA_like"/>
    <property type="match status" value="1"/>
</dbReference>
<dbReference type="OrthoDB" id="10261951at2759"/>
<dbReference type="GO" id="GO:0006545">
    <property type="term" value="P:glycine biosynthetic process"/>
    <property type="evidence" value="ECO:0007669"/>
    <property type="project" value="TreeGrafter"/>
</dbReference>
<dbReference type="Pfam" id="PF01212">
    <property type="entry name" value="Beta_elim_lyase"/>
    <property type="match status" value="1"/>
</dbReference>
<organism evidence="7 8">
    <name type="scientific">Actinomortierella ambigua</name>
    <dbReference type="NCBI Taxonomy" id="1343610"/>
    <lineage>
        <taxon>Eukaryota</taxon>
        <taxon>Fungi</taxon>
        <taxon>Fungi incertae sedis</taxon>
        <taxon>Mucoromycota</taxon>
        <taxon>Mortierellomycotina</taxon>
        <taxon>Mortierellomycetes</taxon>
        <taxon>Mortierellales</taxon>
        <taxon>Mortierellaceae</taxon>
        <taxon>Actinomortierella</taxon>
    </lineage>
</organism>
<evidence type="ECO:0000256" key="1">
    <source>
        <dbReference type="ARBA" id="ARBA00001933"/>
    </source>
</evidence>
<dbReference type="Proteomes" id="UP000807716">
    <property type="component" value="Unassembled WGS sequence"/>
</dbReference>
<feature type="region of interest" description="Disordered" evidence="5">
    <location>
        <begin position="384"/>
        <end position="520"/>
    </location>
</feature>
<dbReference type="FunFam" id="3.40.640.10:FF:000030">
    <property type="entry name" value="Low-specificity L-threonine aldolase"/>
    <property type="match status" value="1"/>
</dbReference>
<evidence type="ECO:0000313" key="7">
    <source>
        <dbReference type="EMBL" id="KAG0264962.1"/>
    </source>
</evidence>
<dbReference type="SUPFAM" id="SSF53383">
    <property type="entry name" value="PLP-dependent transferases"/>
    <property type="match status" value="1"/>
</dbReference>
<comment type="similarity">
    <text evidence="2">Belongs to the threonine aldolase family.</text>
</comment>
<feature type="compositionally biased region" description="Basic and acidic residues" evidence="5">
    <location>
        <begin position="544"/>
        <end position="556"/>
    </location>
</feature>
<feature type="region of interest" description="Disordered" evidence="5">
    <location>
        <begin position="1"/>
        <end position="21"/>
    </location>
</feature>
<dbReference type="NCBIfam" id="NF041359">
    <property type="entry name" value="GntG_guanitoxin"/>
    <property type="match status" value="1"/>
</dbReference>
<feature type="compositionally biased region" description="Low complexity" evidence="5">
    <location>
        <begin position="458"/>
        <end position="507"/>
    </location>
</feature>
<dbReference type="InterPro" id="IPR015421">
    <property type="entry name" value="PyrdxlP-dep_Trfase_major"/>
</dbReference>
<gene>
    <name evidence="7" type="primary">GLY1_1</name>
    <name evidence="7" type="ORF">DFQ27_000907</name>
</gene>
<dbReference type="GO" id="GO:0006567">
    <property type="term" value="P:L-threonine catabolic process"/>
    <property type="evidence" value="ECO:0007669"/>
    <property type="project" value="TreeGrafter"/>
</dbReference>
<proteinExistence type="inferred from homology"/>
<evidence type="ECO:0000256" key="5">
    <source>
        <dbReference type="SAM" id="MobiDB-lite"/>
    </source>
</evidence>
<keyword evidence="4" id="KW-0456">Lyase</keyword>
<dbReference type="InterPro" id="IPR001597">
    <property type="entry name" value="ArAA_b-elim_lyase/Thr_aldolase"/>
</dbReference>
<feature type="compositionally biased region" description="Basic and acidic residues" evidence="5">
    <location>
        <begin position="391"/>
        <end position="401"/>
    </location>
</feature>
<feature type="compositionally biased region" description="Acidic residues" evidence="5">
    <location>
        <begin position="402"/>
        <end position="436"/>
    </location>
</feature>
<evidence type="ECO:0000256" key="2">
    <source>
        <dbReference type="ARBA" id="ARBA00006966"/>
    </source>
</evidence>
<keyword evidence="3" id="KW-0663">Pyridoxal phosphate</keyword>
<dbReference type="InterPro" id="IPR023603">
    <property type="entry name" value="Low_specificity_L-TA-like"/>
</dbReference>
<dbReference type="InterPro" id="IPR015424">
    <property type="entry name" value="PyrdxlP-dep_Trfase"/>
</dbReference>
<keyword evidence="8" id="KW-1185">Reference proteome</keyword>
<sequence length="872" mass="96419">MTISTADHKTRNPLPYSDFRSDTATAPTADMFKAMMKSSLGDDVYNEDDSVKKLERYVAALCGQEAALFCSSGTMTNQLALRVHLNNPPQSAMVDIRSHVFNYEAGGISFHSQAAVYPVMPSNERYLTAEDVASKLILDVDVHYAPTRVIALENTLNGTIMPLEEIERIRRLTKEHGVKLHLDGARLWHASMATGISMKEYCSHFDSISLCLSKGIGAPIGSILVGSAAVIKKARHFRLLFGGGWRQAGFLAEAALWGIKNNWPTMEETHRQAKWLERVFVQIGCKMTNPVETNMVWVDTSEAGFTVDELMAELAKEGIKISGSGCAARVVLHYQITDEAVERFIEVLRKMAVSPRMKVSVDLTKAQMRERPQSVYDDVAKLGDEAGVENGHFEEGEVDHGEDGEEEDEELDDEEDDEEDDDDEEEEEEDGEEEDGQIVHNPPSYLTSPPRPTTGVVTAAAAAAQAARSRQLTASSTGTHQSQLRQQQQQQQQQSNHTTMSSSAAATPSPKSRQVYDEKEVARRHATLGVPNFKQALFKESNSEPMDHLETNDGHGHPHQGQGQGQGHGAAMVAVQLQPNINRRSSSGGGVNGEFGSALGEFHVHRPHRRHSHSHGHSSNNSQHRNNSSGSPATTPNTRRQSCMLYAHTTLSSGALTEEEEASRLGDEGEEVEDVDMNDELLLHHHHHRRHQQQQQQQQLEQQQQHQLQHQHQHQQHTPIQRRRKARQASTAKLQHHRSVGGGGRQVRGSDLNGYRNTVSLDMQELDALRTLRLATASPSSLISSSSSVLLEEGRLRGQVGAAVTAPEDPVSPTTTEHTIVTPERPHTADKEKKGNKSGKLQYRLSNTTASKAIKRASVRIARWSTMLSREA</sequence>
<feature type="region of interest" description="Disordered" evidence="5">
    <location>
        <begin position="651"/>
        <end position="672"/>
    </location>
</feature>
<evidence type="ECO:0000313" key="8">
    <source>
        <dbReference type="Proteomes" id="UP000807716"/>
    </source>
</evidence>
<feature type="compositionally biased region" description="Low complexity" evidence="5">
    <location>
        <begin position="617"/>
        <end position="631"/>
    </location>
</feature>
<feature type="region of interest" description="Disordered" evidence="5">
    <location>
        <begin position="606"/>
        <end position="639"/>
    </location>
</feature>
<feature type="compositionally biased region" description="Basic and acidic residues" evidence="5">
    <location>
        <begin position="824"/>
        <end position="835"/>
    </location>
</feature>
<name>A0A9P6QDX2_9FUNG</name>
<dbReference type="Gene3D" id="3.90.1150.10">
    <property type="entry name" value="Aspartate Aminotransferase, domain 1"/>
    <property type="match status" value="1"/>
</dbReference>
<dbReference type="GO" id="GO:0005829">
    <property type="term" value="C:cytosol"/>
    <property type="evidence" value="ECO:0007669"/>
    <property type="project" value="TreeGrafter"/>
</dbReference>
<dbReference type="AlphaFoldDB" id="A0A9P6QDX2"/>
<feature type="compositionally biased region" description="Basic residues" evidence="5">
    <location>
        <begin position="606"/>
        <end position="616"/>
    </location>
</feature>
<evidence type="ECO:0000256" key="4">
    <source>
        <dbReference type="ARBA" id="ARBA00023239"/>
    </source>
</evidence>
<feature type="region of interest" description="Disordered" evidence="5">
    <location>
        <begin position="686"/>
        <end position="752"/>
    </location>
</feature>
<feature type="compositionally biased region" description="Basic residues" evidence="5">
    <location>
        <begin position="709"/>
        <end position="727"/>
    </location>
</feature>
<protein>
    <submittedName>
        <fullName evidence="7">Threonine aldolase</fullName>
    </submittedName>
</protein>
<comment type="cofactor">
    <cofactor evidence="1">
        <name>pyridoxal 5'-phosphate</name>
        <dbReference type="ChEBI" id="CHEBI:597326"/>
    </cofactor>
</comment>
<dbReference type="EMBL" id="JAAAJB010000126">
    <property type="protein sequence ID" value="KAG0264962.1"/>
    <property type="molecule type" value="Genomic_DNA"/>
</dbReference>
<reference evidence="7" key="1">
    <citation type="journal article" date="2020" name="Fungal Divers.">
        <title>Resolving the Mortierellaceae phylogeny through synthesis of multi-gene phylogenetics and phylogenomics.</title>
        <authorList>
            <person name="Vandepol N."/>
            <person name="Liber J."/>
            <person name="Desiro A."/>
            <person name="Na H."/>
            <person name="Kennedy M."/>
            <person name="Barry K."/>
            <person name="Grigoriev I.V."/>
            <person name="Miller A.N."/>
            <person name="O'Donnell K."/>
            <person name="Stajich J.E."/>
            <person name="Bonito G."/>
        </authorList>
    </citation>
    <scope>NUCLEOTIDE SEQUENCE</scope>
    <source>
        <strain evidence="7">BC1065</strain>
    </source>
</reference>
<feature type="domain" description="Aromatic amino acid beta-eliminating lyase/threonine aldolase" evidence="6">
    <location>
        <begin position="18"/>
        <end position="302"/>
    </location>
</feature>
<dbReference type="InterPro" id="IPR015422">
    <property type="entry name" value="PyrdxlP-dep_Trfase_small"/>
</dbReference>
<feature type="region of interest" description="Disordered" evidence="5">
    <location>
        <begin position="544"/>
        <end position="569"/>
    </location>
</feature>
<dbReference type="GO" id="GO:0008732">
    <property type="term" value="F:L-allo-threonine aldolase activity"/>
    <property type="evidence" value="ECO:0007669"/>
    <property type="project" value="TreeGrafter"/>
</dbReference>
<dbReference type="PANTHER" id="PTHR48097">
    <property type="entry name" value="L-THREONINE ALDOLASE-RELATED"/>
    <property type="match status" value="1"/>
</dbReference>